<dbReference type="Proteomes" id="UP000198647">
    <property type="component" value="Unassembled WGS sequence"/>
</dbReference>
<dbReference type="Pfam" id="PF01381">
    <property type="entry name" value="HTH_3"/>
    <property type="match status" value="1"/>
</dbReference>
<dbReference type="Gene3D" id="1.25.40.10">
    <property type="entry name" value="Tetratricopeptide repeat domain"/>
    <property type="match status" value="1"/>
</dbReference>
<dbReference type="CDD" id="cd00093">
    <property type="entry name" value="HTH_XRE"/>
    <property type="match status" value="1"/>
</dbReference>
<dbReference type="InterPro" id="IPR053163">
    <property type="entry name" value="HTH-type_regulator_Rgg"/>
</dbReference>
<dbReference type="RefSeq" id="WP_093106829.1">
    <property type="nucleotide sequence ID" value="NZ_FNOS01000003.1"/>
</dbReference>
<keyword evidence="3" id="KW-1185">Reference proteome</keyword>
<dbReference type="PANTHER" id="PTHR37038">
    <property type="entry name" value="TRANSCRIPTIONAL REGULATOR-RELATED"/>
    <property type="match status" value="1"/>
</dbReference>
<dbReference type="InterPro" id="IPR019734">
    <property type="entry name" value="TPR_rpt"/>
</dbReference>
<dbReference type="PROSITE" id="PS50943">
    <property type="entry name" value="HTH_CROC1"/>
    <property type="match status" value="1"/>
</dbReference>
<dbReference type="Pfam" id="PF18768">
    <property type="entry name" value="RNPP_C"/>
    <property type="match status" value="1"/>
</dbReference>
<comment type="caution">
    <text evidence="2">The sequence shown here is derived from an EMBL/GenBank/DDBJ whole genome shotgun (WGS) entry which is preliminary data.</text>
</comment>
<dbReference type="InterPro" id="IPR001387">
    <property type="entry name" value="Cro/C1-type_HTH"/>
</dbReference>
<dbReference type="InterPro" id="IPR011990">
    <property type="entry name" value="TPR-like_helical_dom_sf"/>
</dbReference>
<gene>
    <name evidence="2" type="ORF">SAMN04488081_1523</name>
</gene>
<evidence type="ECO:0000313" key="2">
    <source>
        <dbReference type="EMBL" id="SDX86161.1"/>
    </source>
</evidence>
<dbReference type="SUPFAM" id="SSF48452">
    <property type="entry name" value="TPR-like"/>
    <property type="match status" value="1"/>
</dbReference>
<feature type="domain" description="HTH cro/C1-type" evidence="1">
    <location>
        <begin position="9"/>
        <end position="62"/>
    </location>
</feature>
<evidence type="ECO:0000259" key="1">
    <source>
        <dbReference type="PROSITE" id="PS50943"/>
    </source>
</evidence>
<dbReference type="EMBL" id="FNOS01000003">
    <property type="protein sequence ID" value="SDX86161.1"/>
    <property type="molecule type" value="Genomic_DNA"/>
</dbReference>
<name>A0A1H3F5A4_9BACI</name>
<dbReference type="InterPro" id="IPR041315">
    <property type="entry name" value="PlcR_TPR"/>
</dbReference>
<dbReference type="SMART" id="SM00028">
    <property type="entry name" value="TPR"/>
    <property type="match status" value="3"/>
</dbReference>
<evidence type="ECO:0000313" key="3">
    <source>
        <dbReference type="Proteomes" id="UP000198647"/>
    </source>
</evidence>
<dbReference type="SUPFAM" id="SSF47413">
    <property type="entry name" value="lambda repressor-like DNA-binding domains"/>
    <property type="match status" value="1"/>
</dbReference>
<protein>
    <submittedName>
        <fullName evidence="2">Transcriptional regulator, contains XRE-family HTH domain</fullName>
    </submittedName>
</protein>
<organism evidence="2 3">
    <name type="scientific">Salimicrobium album</name>
    <dbReference type="NCBI Taxonomy" id="50717"/>
    <lineage>
        <taxon>Bacteria</taxon>
        <taxon>Bacillati</taxon>
        <taxon>Bacillota</taxon>
        <taxon>Bacilli</taxon>
        <taxon>Bacillales</taxon>
        <taxon>Bacillaceae</taxon>
        <taxon>Salimicrobium</taxon>
    </lineage>
</organism>
<dbReference type="InterPro" id="IPR010982">
    <property type="entry name" value="Lambda_DNA-bd_dom_sf"/>
</dbReference>
<reference evidence="2 3" key="1">
    <citation type="submission" date="2016-10" db="EMBL/GenBank/DDBJ databases">
        <authorList>
            <person name="Varghese N."/>
            <person name="Submissions S."/>
        </authorList>
    </citation>
    <scope>NUCLEOTIDE SEQUENCE [LARGE SCALE GENOMIC DNA]</scope>
    <source>
        <strain evidence="2 3">DSM 20748</strain>
    </source>
</reference>
<accession>A0A1H3F5A4</accession>
<dbReference type="SMART" id="SM00530">
    <property type="entry name" value="HTH_XRE"/>
    <property type="match status" value="1"/>
</dbReference>
<dbReference type="PANTHER" id="PTHR37038:SF14">
    <property type="entry name" value="TRANSCRIPTIONAL ACTIVATOR"/>
    <property type="match status" value="1"/>
</dbReference>
<sequence length="294" mass="34639">MYENTGEKIRELRKQTGMSQAFLANKVCSQSEISRIERGLNEPSYQMLWAISKKFDVDINYFLDEHSKEREDYFQEVKELLEEARRDRDYSLIEEIVDQESKNPLLQKGHRHKYLKWHKAMTVYHLHKDAAGAVSLFMDCLSNGDLDLLITELDMNVLNSIGIIKRNEGELKEAVYYLEKALRILKRMASLKKERIVRKVYYNLSKVHSDLGEYKLSAGYCEKGLALCLSEEDMFLFAEFHYQLGRNLLLLGNEEEGLRYWEKTRTIIELQQKKNLLKFIESEIENYRATGIIK</sequence>
<proteinExistence type="predicted"/>